<keyword evidence="3" id="KW-1185">Reference proteome</keyword>
<dbReference type="Pfam" id="PF13723">
    <property type="entry name" value="Ketoacyl-synt_2"/>
    <property type="match status" value="1"/>
</dbReference>
<dbReference type="RefSeq" id="WP_254167848.1">
    <property type="nucleotide sequence ID" value="NZ_JAHESF010000028.1"/>
</dbReference>
<dbReference type="InterPro" id="IPR014030">
    <property type="entry name" value="Ketoacyl_synth_N"/>
</dbReference>
<sequence>MTIYIKGMGNISPQRTWGSDDLLSSPLSYAGDKLSCVEPDYASFIDAKQIRRMSRVIKMGIASAAMAMKEASVPMPDGIITATGYGCLEDTGVFLSKMVGNREEALNPTPFIQSTHNTIGSQIALLLQCQAYNQTYTHNAFSFENALLDAMLQLSEAPRRSLLAGGIDEITGQSHEIQSRFGIFRKQSNNSLQLFSERSGTFHGEGSAFFVLSGTPGENDIASVNALTSVYKPSYAELTEAVRNFLSQAGVTLTDVDLVLSGKSGDALSDGHINRVCGDLFTTTPVGAFKHLCGEYPVASAFGCWLAARMLKAQRVPEIVTPQYEGQQLKNILLINQYFGTHYSLILLKAC</sequence>
<protein>
    <submittedName>
        <fullName evidence="2">Beta-ketoacyl synthase chain length factor</fullName>
    </submittedName>
</protein>
<dbReference type="SUPFAM" id="SSF53901">
    <property type="entry name" value="Thiolase-like"/>
    <property type="match status" value="2"/>
</dbReference>
<reference evidence="2 3" key="1">
    <citation type="submission" date="2021-05" db="EMBL/GenBank/DDBJ databases">
        <title>A Polyphasic approach of four new species of the genus Ohtaekwangia: Ohtaekwangia histidinii sp. nov., Ohtaekwangia cretensis sp. nov., Ohtaekwangia indiensis sp. nov., Ohtaekwangia reichenbachii sp. nov. from diverse environment.</title>
        <authorList>
            <person name="Octaviana S."/>
        </authorList>
    </citation>
    <scope>NUCLEOTIDE SEQUENCE [LARGE SCALE GENOMIC DNA]</scope>
    <source>
        <strain evidence="2 3">PWU4</strain>
    </source>
</reference>
<feature type="domain" description="Beta-ketoacyl synthase-like N-terminal" evidence="1">
    <location>
        <begin position="42"/>
        <end position="163"/>
    </location>
</feature>
<dbReference type="EMBL" id="JAHESF010000028">
    <property type="protein sequence ID" value="MBT1699715.1"/>
    <property type="molecule type" value="Genomic_DNA"/>
</dbReference>
<organism evidence="2 3">
    <name type="scientific">Chryseosolibacter histidini</name>
    <dbReference type="NCBI Taxonomy" id="2782349"/>
    <lineage>
        <taxon>Bacteria</taxon>
        <taxon>Pseudomonadati</taxon>
        <taxon>Bacteroidota</taxon>
        <taxon>Cytophagia</taxon>
        <taxon>Cytophagales</taxon>
        <taxon>Chryseotaleaceae</taxon>
        <taxon>Chryseosolibacter</taxon>
    </lineage>
</organism>
<comment type="caution">
    <text evidence="2">The sequence shown here is derived from an EMBL/GenBank/DDBJ whole genome shotgun (WGS) entry which is preliminary data.</text>
</comment>
<dbReference type="AlphaFoldDB" id="A0AAP2GR75"/>
<name>A0AAP2GR75_9BACT</name>
<dbReference type="GO" id="GO:0016746">
    <property type="term" value="F:acyltransferase activity"/>
    <property type="evidence" value="ECO:0007669"/>
    <property type="project" value="InterPro"/>
</dbReference>
<dbReference type="InterPro" id="IPR016039">
    <property type="entry name" value="Thiolase-like"/>
</dbReference>
<dbReference type="Gene3D" id="3.40.47.10">
    <property type="match status" value="1"/>
</dbReference>
<accession>A0AAP2GR75</accession>
<evidence type="ECO:0000313" key="2">
    <source>
        <dbReference type="EMBL" id="MBT1699715.1"/>
    </source>
</evidence>
<evidence type="ECO:0000259" key="1">
    <source>
        <dbReference type="Pfam" id="PF13723"/>
    </source>
</evidence>
<proteinExistence type="predicted"/>
<dbReference type="Proteomes" id="UP001319200">
    <property type="component" value="Unassembled WGS sequence"/>
</dbReference>
<evidence type="ECO:0000313" key="3">
    <source>
        <dbReference type="Proteomes" id="UP001319200"/>
    </source>
</evidence>
<gene>
    <name evidence="2" type="ORF">KK083_22705</name>
</gene>